<dbReference type="Pfam" id="PF01618">
    <property type="entry name" value="MotA_ExbB"/>
    <property type="match status" value="1"/>
</dbReference>
<keyword evidence="6 12" id="KW-0812">Transmembrane</keyword>
<feature type="domain" description="Motility protein A N-terminal" evidence="14">
    <location>
        <begin position="8"/>
        <end position="82"/>
    </location>
</feature>
<name>A0ABQ2BPJ0_9BACL</name>
<accession>A0ABQ2BPJ0</accession>
<gene>
    <name evidence="15" type="ORF">GCM10008018_07780</name>
</gene>
<evidence type="ECO:0000256" key="12">
    <source>
        <dbReference type="SAM" id="Phobius"/>
    </source>
</evidence>
<evidence type="ECO:0000313" key="16">
    <source>
        <dbReference type="Proteomes" id="UP000615455"/>
    </source>
</evidence>
<evidence type="ECO:0000256" key="11">
    <source>
        <dbReference type="ARBA" id="ARBA00023136"/>
    </source>
</evidence>
<keyword evidence="5" id="KW-0145">Chemotaxis</keyword>
<comment type="subcellular location">
    <subcellularLocation>
        <location evidence="1">Cell membrane</location>
        <topology evidence="1">Multi-pass membrane protein</topology>
    </subcellularLocation>
</comment>
<keyword evidence="15" id="KW-0966">Cell projection</keyword>
<keyword evidence="9 12" id="KW-1133">Transmembrane helix</keyword>
<sequence length="267" mass="29027">MHMEKSSVIGIVLAFISIGVGMVLKGASLAALLNPAAALIIFGGTASALFIAFSLEEMKKIPTLMKIIFTEQKLMPKKELIETFIEWVSITRREGLLSLEKQAEELSDPFMKSGMRLIIDGNDADFVRDVLLEDIAEMETRHKKYAGIFTQAGTYAPTLGVLGAVVGLIAALGNLSEVEKLGHLISAAFVATMFGIFLGYVVFHPFANKLKQKSKKEVEIKLMVVEGLLSIQSGVSANSVKQKMMIFVANSDRAAYEEASPREAAPQ</sequence>
<feature type="transmembrane region" description="Helical" evidence="12">
    <location>
        <begin position="7"/>
        <end position="24"/>
    </location>
</feature>
<dbReference type="InterPro" id="IPR002898">
    <property type="entry name" value="MotA_ExbB_proton_chnl"/>
</dbReference>
<keyword evidence="15" id="KW-0969">Cilium</keyword>
<evidence type="ECO:0000256" key="7">
    <source>
        <dbReference type="ARBA" id="ARBA00022779"/>
    </source>
</evidence>
<keyword evidence="16" id="KW-1185">Reference proteome</keyword>
<keyword evidence="11 12" id="KW-0472">Membrane</keyword>
<evidence type="ECO:0000256" key="2">
    <source>
        <dbReference type="ARBA" id="ARBA00008038"/>
    </source>
</evidence>
<feature type="domain" description="MotA/TolQ/ExbB proton channel" evidence="13">
    <location>
        <begin position="103"/>
        <end position="219"/>
    </location>
</feature>
<proteinExistence type="inferred from homology"/>
<dbReference type="PANTHER" id="PTHR30433">
    <property type="entry name" value="CHEMOTAXIS PROTEIN MOTA"/>
    <property type="match status" value="1"/>
</dbReference>
<dbReference type="EMBL" id="BMHE01000002">
    <property type="protein sequence ID" value="GGI44573.1"/>
    <property type="molecule type" value="Genomic_DNA"/>
</dbReference>
<evidence type="ECO:0000256" key="4">
    <source>
        <dbReference type="ARBA" id="ARBA00022475"/>
    </source>
</evidence>
<keyword evidence="3" id="KW-0813">Transport</keyword>
<dbReference type="Pfam" id="PF20560">
    <property type="entry name" value="MotA_N"/>
    <property type="match status" value="1"/>
</dbReference>
<dbReference type="Proteomes" id="UP000615455">
    <property type="component" value="Unassembled WGS sequence"/>
</dbReference>
<dbReference type="NCBIfam" id="NF005997">
    <property type="entry name" value="PRK08124.1"/>
    <property type="match status" value="1"/>
</dbReference>
<evidence type="ECO:0000313" key="15">
    <source>
        <dbReference type="EMBL" id="GGI44573.1"/>
    </source>
</evidence>
<feature type="transmembrane region" description="Helical" evidence="12">
    <location>
        <begin position="184"/>
        <end position="206"/>
    </location>
</feature>
<keyword evidence="4" id="KW-1003">Cell membrane</keyword>
<evidence type="ECO:0000259" key="14">
    <source>
        <dbReference type="Pfam" id="PF20560"/>
    </source>
</evidence>
<feature type="transmembrane region" description="Helical" evidence="12">
    <location>
        <begin position="148"/>
        <end position="172"/>
    </location>
</feature>
<dbReference type="PROSITE" id="PS01307">
    <property type="entry name" value="MOTA"/>
    <property type="match status" value="1"/>
</dbReference>
<evidence type="ECO:0000259" key="13">
    <source>
        <dbReference type="Pfam" id="PF01618"/>
    </source>
</evidence>
<dbReference type="InterPro" id="IPR000540">
    <property type="entry name" value="Flag_MotA_CS"/>
</dbReference>
<keyword evidence="15" id="KW-0282">Flagellum</keyword>
<evidence type="ECO:0000256" key="10">
    <source>
        <dbReference type="ARBA" id="ARBA00023065"/>
    </source>
</evidence>
<evidence type="ECO:0000256" key="9">
    <source>
        <dbReference type="ARBA" id="ARBA00022989"/>
    </source>
</evidence>
<protein>
    <submittedName>
        <fullName evidence="15">Flagellar motor protein MotA</fullName>
    </submittedName>
</protein>
<dbReference type="PANTHER" id="PTHR30433:SF3">
    <property type="entry name" value="MOTILITY PROTEIN A"/>
    <property type="match status" value="1"/>
</dbReference>
<evidence type="ECO:0000256" key="8">
    <source>
        <dbReference type="ARBA" id="ARBA00022781"/>
    </source>
</evidence>
<feature type="transmembrane region" description="Helical" evidence="12">
    <location>
        <begin position="36"/>
        <end position="55"/>
    </location>
</feature>
<dbReference type="InterPro" id="IPR047055">
    <property type="entry name" value="MotA-like"/>
</dbReference>
<evidence type="ECO:0000256" key="6">
    <source>
        <dbReference type="ARBA" id="ARBA00022692"/>
    </source>
</evidence>
<keyword evidence="8" id="KW-0375">Hydrogen ion transport</keyword>
<comment type="caution">
    <text evidence="15">The sequence shown here is derived from an EMBL/GenBank/DDBJ whole genome shotgun (WGS) entry which is preliminary data.</text>
</comment>
<evidence type="ECO:0000256" key="3">
    <source>
        <dbReference type="ARBA" id="ARBA00022448"/>
    </source>
</evidence>
<dbReference type="InterPro" id="IPR046786">
    <property type="entry name" value="MotA_N"/>
</dbReference>
<keyword evidence="10" id="KW-0406">Ion transport</keyword>
<evidence type="ECO:0000256" key="1">
    <source>
        <dbReference type="ARBA" id="ARBA00004651"/>
    </source>
</evidence>
<comment type="similarity">
    <text evidence="2">Belongs to the MotA family.</text>
</comment>
<evidence type="ECO:0000256" key="5">
    <source>
        <dbReference type="ARBA" id="ARBA00022500"/>
    </source>
</evidence>
<keyword evidence="7" id="KW-0283">Flagellar rotation</keyword>
<organism evidence="15 16">
    <name type="scientific">Paenibacillus marchantiophytorum</name>
    <dbReference type="NCBI Taxonomy" id="1619310"/>
    <lineage>
        <taxon>Bacteria</taxon>
        <taxon>Bacillati</taxon>
        <taxon>Bacillota</taxon>
        <taxon>Bacilli</taxon>
        <taxon>Bacillales</taxon>
        <taxon>Paenibacillaceae</taxon>
        <taxon>Paenibacillus</taxon>
    </lineage>
</organism>
<reference evidence="16" key="1">
    <citation type="journal article" date="2019" name="Int. J. Syst. Evol. Microbiol.">
        <title>The Global Catalogue of Microorganisms (GCM) 10K type strain sequencing project: providing services to taxonomists for standard genome sequencing and annotation.</title>
        <authorList>
            <consortium name="The Broad Institute Genomics Platform"/>
            <consortium name="The Broad Institute Genome Sequencing Center for Infectious Disease"/>
            <person name="Wu L."/>
            <person name="Ma J."/>
        </authorList>
    </citation>
    <scope>NUCLEOTIDE SEQUENCE [LARGE SCALE GENOMIC DNA]</scope>
    <source>
        <strain evidence="16">CGMCC 1.15043</strain>
    </source>
</reference>